<keyword evidence="3" id="KW-1185">Reference proteome</keyword>
<feature type="compositionally biased region" description="Basic and acidic residues" evidence="1">
    <location>
        <begin position="69"/>
        <end position="82"/>
    </location>
</feature>
<sequence length="273" mass="30270">MCTGGRQERRGGGEEAAPVEEARGPTIAQEQVRPLHCMVPIVDNKGHDGVEEALMLGDDLVYDALDESRGAHRGGQEDDPFRRRAHTSARDGRRKVSGRAPMRRPRMALIQPQHQVDSAEFNGGGRQKEGDVPFIHTPQPVIHEASDKRSRELLLQSTECRLQGEADKERARHIALLYALTAVDGLDAPVLHRVPQWRSYAVELPNCKEAAEAVSEHPAGTQEPHHYNALGTPHTVSGHTRGHHGAGSRWHHRAHSMTHSLTWCHCTAERPLL</sequence>
<protein>
    <submittedName>
        <fullName evidence="2">Uncharacterized protein</fullName>
    </submittedName>
</protein>
<feature type="region of interest" description="Disordered" evidence="1">
    <location>
        <begin position="69"/>
        <end position="99"/>
    </location>
</feature>
<proteinExistence type="predicted"/>
<name>A0A0G4FET6_VITBC</name>
<gene>
    <name evidence="2" type="ORF">Vbra_1576</name>
</gene>
<feature type="region of interest" description="Disordered" evidence="1">
    <location>
        <begin position="1"/>
        <end position="28"/>
    </location>
</feature>
<accession>A0A0G4FET6</accession>
<evidence type="ECO:0000313" key="3">
    <source>
        <dbReference type="Proteomes" id="UP000041254"/>
    </source>
</evidence>
<dbReference type="Proteomes" id="UP000041254">
    <property type="component" value="Unassembled WGS sequence"/>
</dbReference>
<dbReference type="AlphaFoldDB" id="A0A0G4FET6"/>
<feature type="compositionally biased region" description="Basic residues" evidence="1">
    <location>
        <begin position="83"/>
        <end position="99"/>
    </location>
</feature>
<feature type="compositionally biased region" description="Basic residues" evidence="1">
    <location>
        <begin position="240"/>
        <end position="251"/>
    </location>
</feature>
<evidence type="ECO:0000256" key="1">
    <source>
        <dbReference type="SAM" id="MobiDB-lite"/>
    </source>
</evidence>
<dbReference type="InParanoid" id="A0A0G4FET6"/>
<organism evidence="2 3">
    <name type="scientific">Vitrella brassicaformis (strain CCMP3155)</name>
    <dbReference type="NCBI Taxonomy" id="1169540"/>
    <lineage>
        <taxon>Eukaryota</taxon>
        <taxon>Sar</taxon>
        <taxon>Alveolata</taxon>
        <taxon>Colpodellida</taxon>
        <taxon>Vitrellaceae</taxon>
        <taxon>Vitrella</taxon>
    </lineage>
</organism>
<feature type="compositionally biased region" description="Basic and acidic residues" evidence="1">
    <location>
        <begin position="1"/>
        <end position="13"/>
    </location>
</feature>
<reference evidence="2 3" key="1">
    <citation type="submission" date="2014-11" db="EMBL/GenBank/DDBJ databases">
        <authorList>
            <person name="Zhu J."/>
            <person name="Qi W."/>
            <person name="Song R."/>
        </authorList>
    </citation>
    <scope>NUCLEOTIDE SEQUENCE [LARGE SCALE GENOMIC DNA]</scope>
</reference>
<dbReference type="VEuPathDB" id="CryptoDB:Vbra_1576"/>
<feature type="region of interest" description="Disordered" evidence="1">
    <location>
        <begin position="212"/>
        <end position="251"/>
    </location>
</feature>
<dbReference type="EMBL" id="CDMY01000418">
    <property type="protein sequence ID" value="CEM11512.1"/>
    <property type="molecule type" value="Genomic_DNA"/>
</dbReference>
<evidence type="ECO:0000313" key="2">
    <source>
        <dbReference type="EMBL" id="CEM11512.1"/>
    </source>
</evidence>